<evidence type="ECO:0008006" key="4">
    <source>
        <dbReference type="Google" id="ProtNLM"/>
    </source>
</evidence>
<evidence type="ECO:0000256" key="1">
    <source>
        <dbReference type="SAM" id="SignalP"/>
    </source>
</evidence>
<dbReference type="Proteomes" id="UP000077098">
    <property type="component" value="Unassembled WGS sequence"/>
</dbReference>
<feature type="signal peptide" evidence="1">
    <location>
        <begin position="1"/>
        <end position="20"/>
    </location>
</feature>
<evidence type="ECO:0000313" key="2">
    <source>
        <dbReference type="EMBL" id="OAE49213.1"/>
    </source>
</evidence>
<organism evidence="2 3">
    <name type="scientific">Agrobacterium tumefaciens</name>
    <dbReference type="NCBI Taxonomy" id="358"/>
    <lineage>
        <taxon>Bacteria</taxon>
        <taxon>Pseudomonadati</taxon>
        <taxon>Pseudomonadota</taxon>
        <taxon>Alphaproteobacteria</taxon>
        <taxon>Hyphomicrobiales</taxon>
        <taxon>Rhizobiaceae</taxon>
        <taxon>Rhizobium/Agrobacterium group</taxon>
        <taxon>Agrobacterium</taxon>
        <taxon>Agrobacterium tumefaciens complex</taxon>
    </lineage>
</organism>
<dbReference type="RefSeq" id="WP_063947379.1">
    <property type="nucleotide sequence ID" value="NZ_LXPS01000003.1"/>
</dbReference>
<proteinExistence type="predicted"/>
<reference evidence="2 3" key="1">
    <citation type="submission" date="2016-05" db="EMBL/GenBank/DDBJ databases">
        <authorList>
            <person name="Lavstsen T."/>
            <person name="Jespersen J.S."/>
        </authorList>
    </citation>
    <scope>NUCLEOTIDE SEQUENCE [LARGE SCALE GENOMIC DNA]</scope>
    <source>
        <strain evidence="2 3">KCJ1736</strain>
    </source>
</reference>
<dbReference type="PROSITE" id="PS51257">
    <property type="entry name" value="PROKAR_LIPOPROTEIN"/>
    <property type="match status" value="1"/>
</dbReference>
<evidence type="ECO:0000313" key="3">
    <source>
        <dbReference type="Proteomes" id="UP000077098"/>
    </source>
</evidence>
<dbReference type="AlphaFoldDB" id="A0A176XGW7"/>
<dbReference type="EMBL" id="LXPS01000003">
    <property type="protein sequence ID" value="OAE49213.1"/>
    <property type="molecule type" value="Genomic_DNA"/>
</dbReference>
<protein>
    <recommendedName>
        <fullName evidence="4">EexN family lipoprotein</fullName>
    </recommendedName>
</protein>
<accession>A0A176XGW7</accession>
<sequence>MRHPLIVLYLLLLAACSQEAERTHTVDEFVADTGLLSRTISECRNNPGELRQTPNCLNAEAADFKRRLQNMQKALGG</sequence>
<name>A0A176XGW7_AGRTU</name>
<keyword evidence="1" id="KW-0732">Signal</keyword>
<comment type="caution">
    <text evidence="2">The sequence shown here is derived from an EMBL/GenBank/DDBJ whole genome shotgun (WGS) entry which is preliminary data.</text>
</comment>
<dbReference type="InterPro" id="IPR047937">
    <property type="entry name" value="Eex_IncN-like"/>
</dbReference>
<feature type="chain" id="PRO_5008053524" description="EexN family lipoprotein" evidence="1">
    <location>
        <begin position="21"/>
        <end position="77"/>
    </location>
</feature>
<dbReference type="NCBIfam" id="NF033894">
    <property type="entry name" value="Eex_IncN"/>
    <property type="match status" value="1"/>
</dbReference>
<gene>
    <name evidence="2" type="ORF">A7J57_00945</name>
</gene>